<protein>
    <recommendedName>
        <fullName evidence="6">Pentatricopeptide repeat-containing protein</fullName>
    </recommendedName>
</protein>
<dbReference type="EMBL" id="JBBPBM010000012">
    <property type="protein sequence ID" value="KAK8562627.1"/>
    <property type="molecule type" value="Genomic_DNA"/>
</dbReference>
<name>A0ABR2EKX0_9ROSI</name>
<dbReference type="Gene3D" id="1.25.40.10">
    <property type="entry name" value="Tetratricopeptide repeat domain"/>
    <property type="match status" value="2"/>
</dbReference>
<dbReference type="InterPro" id="IPR050872">
    <property type="entry name" value="PPR_P_subfamily"/>
</dbReference>
<dbReference type="Pfam" id="PF01535">
    <property type="entry name" value="PPR"/>
    <property type="match status" value="1"/>
</dbReference>
<dbReference type="Proteomes" id="UP001472677">
    <property type="component" value="Unassembled WGS sequence"/>
</dbReference>
<evidence type="ECO:0000313" key="4">
    <source>
        <dbReference type="EMBL" id="KAK8562627.1"/>
    </source>
</evidence>
<keyword evidence="5" id="KW-1185">Reference proteome</keyword>
<evidence type="ECO:0000256" key="3">
    <source>
        <dbReference type="PROSITE-ProRule" id="PRU00708"/>
    </source>
</evidence>
<dbReference type="PROSITE" id="PS51375">
    <property type="entry name" value="PPR"/>
    <property type="match status" value="3"/>
</dbReference>
<gene>
    <name evidence="4" type="ORF">V6N12_010701</name>
</gene>
<dbReference type="InterPro" id="IPR002885">
    <property type="entry name" value="PPR_rpt"/>
</dbReference>
<dbReference type="InterPro" id="IPR011990">
    <property type="entry name" value="TPR-like_helical_dom_sf"/>
</dbReference>
<evidence type="ECO:0000256" key="2">
    <source>
        <dbReference type="ARBA" id="ARBA00022737"/>
    </source>
</evidence>
<dbReference type="PANTHER" id="PTHR46128:SF211">
    <property type="entry name" value="PENTACOTRIPEPTIDE-REPEAT REGION OF PRORP DOMAIN-CONTAINING PROTEIN"/>
    <property type="match status" value="1"/>
</dbReference>
<dbReference type="NCBIfam" id="TIGR00756">
    <property type="entry name" value="PPR"/>
    <property type="match status" value="3"/>
</dbReference>
<evidence type="ECO:0000256" key="1">
    <source>
        <dbReference type="ARBA" id="ARBA00007626"/>
    </source>
</evidence>
<keyword evidence="2" id="KW-0677">Repeat</keyword>
<comment type="similarity">
    <text evidence="1">Belongs to the PPR family. P subfamily.</text>
</comment>
<dbReference type="PANTHER" id="PTHR46128">
    <property type="entry name" value="MITOCHONDRIAL GROUP I INTRON SPLICING FACTOR CCM1"/>
    <property type="match status" value="1"/>
</dbReference>
<feature type="repeat" description="PPR" evidence="3">
    <location>
        <begin position="79"/>
        <end position="113"/>
    </location>
</feature>
<sequence>MRNSGLELDIIFYNVVIDGLCKAGHFEDANELFRELSVNGLKPDVYTYTIMINGFCKGGLADEAYQLFKSMRDNECLLYSIPYNVMVQGLFRNNYTSKATQLLAEMVDKGFSADLCTATLHSRDMRMLLRIGCCDVYCFLAGRWNDLLPLCLLCMEV</sequence>
<proteinExistence type="inferred from homology"/>
<accession>A0ABR2EKX0</accession>
<dbReference type="Pfam" id="PF13041">
    <property type="entry name" value="PPR_2"/>
    <property type="match status" value="1"/>
</dbReference>
<reference evidence="4 5" key="1">
    <citation type="journal article" date="2024" name="G3 (Bethesda)">
        <title>Genome assembly of Hibiscus sabdariffa L. provides insights into metabolisms of medicinal natural products.</title>
        <authorList>
            <person name="Kim T."/>
        </authorList>
    </citation>
    <scope>NUCLEOTIDE SEQUENCE [LARGE SCALE GENOMIC DNA]</scope>
    <source>
        <strain evidence="4">TK-2024</strain>
        <tissue evidence="4">Old leaves</tissue>
    </source>
</reference>
<comment type="caution">
    <text evidence="4">The sequence shown here is derived from an EMBL/GenBank/DDBJ whole genome shotgun (WGS) entry which is preliminary data.</text>
</comment>
<evidence type="ECO:0000313" key="5">
    <source>
        <dbReference type="Proteomes" id="UP001472677"/>
    </source>
</evidence>
<feature type="repeat" description="PPR" evidence="3">
    <location>
        <begin position="9"/>
        <end position="43"/>
    </location>
</feature>
<feature type="repeat" description="PPR" evidence="3">
    <location>
        <begin position="44"/>
        <end position="78"/>
    </location>
</feature>
<evidence type="ECO:0008006" key="6">
    <source>
        <dbReference type="Google" id="ProtNLM"/>
    </source>
</evidence>
<organism evidence="4 5">
    <name type="scientific">Hibiscus sabdariffa</name>
    <name type="common">roselle</name>
    <dbReference type="NCBI Taxonomy" id="183260"/>
    <lineage>
        <taxon>Eukaryota</taxon>
        <taxon>Viridiplantae</taxon>
        <taxon>Streptophyta</taxon>
        <taxon>Embryophyta</taxon>
        <taxon>Tracheophyta</taxon>
        <taxon>Spermatophyta</taxon>
        <taxon>Magnoliopsida</taxon>
        <taxon>eudicotyledons</taxon>
        <taxon>Gunneridae</taxon>
        <taxon>Pentapetalae</taxon>
        <taxon>rosids</taxon>
        <taxon>malvids</taxon>
        <taxon>Malvales</taxon>
        <taxon>Malvaceae</taxon>
        <taxon>Malvoideae</taxon>
        <taxon>Hibiscus</taxon>
    </lineage>
</organism>